<gene>
    <name evidence="2" type="ORF">V2V91_08510</name>
</gene>
<dbReference type="InterPro" id="IPR021903">
    <property type="entry name" value="DUF3515"/>
</dbReference>
<comment type="caution">
    <text evidence="2">The sequence shown here is derived from an EMBL/GenBank/DDBJ whole genome shotgun (WGS) entry which is preliminary data.</text>
</comment>
<sequence>MPFARRAIAVTVTCATSILALAACSTTVSLQPAPDANNPHCADVTVRFPQTLDGFERRWTDAQATGAWGEGGRSNILVSCGVDVPGPTTLPCSTLSGVDWIVDDADAPYYRITSFGTDPAVEVYLDSETVSSAEVLDALGNIIVDTLPVNGLQCTDQATGSSSAEG</sequence>
<name>A0ABU7V8Q8_9MICO</name>
<dbReference type="Proteomes" id="UP001351900">
    <property type="component" value="Unassembled WGS sequence"/>
</dbReference>
<protein>
    <submittedName>
        <fullName evidence="2">DUF3515 family protein</fullName>
    </submittedName>
</protein>
<accession>A0ABU7V8Q8</accession>
<feature type="chain" id="PRO_5047220827" evidence="1">
    <location>
        <begin position="23"/>
        <end position="166"/>
    </location>
</feature>
<proteinExistence type="predicted"/>
<reference evidence="2 3" key="1">
    <citation type="submission" date="2024-01" db="EMBL/GenBank/DDBJ databases">
        <title>the genome sequence of strain Microbacterium schleiferi NBRC 15075.</title>
        <authorList>
            <person name="Ding Y."/>
            <person name="Zhang G."/>
        </authorList>
    </citation>
    <scope>NUCLEOTIDE SEQUENCE [LARGE SCALE GENOMIC DNA]</scope>
    <source>
        <strain evidence="2 3">NBRC 15075</strain>
    </source>
</reference>
<organism evidence="2 3">
    <name type="scientific">Microbacterium schleiferi</name>
    <dbReference type="NCBI Taxonomy" id="69362"/>
    <lineage>
        <taxon>Bacteria</taxon>
        <taxon>Bacillati</taxon>
        <taxon>Actinomycetota</taxon>
        <taxon>Actinomycetes</taxon>
        <taxon>Micrococcales</taxon>
        <taxon>Microbacteriaceae</taxon>
        <taxon>Microbacterium</taxon>
    </lineage>
</organism>
<keyword evidence="1" id="KW-0732">Signal</keyword>
<evidence type="ECO:0000313" key="3">
    <source>
        <dbReference type="Proteomes" id="UP001351900"/>
    </source>
</evidence>
<evidence type="ECO:0000256" key="1">
    <source>
        <dbReference type="SAM" id="SignalP"/>
    </source>
</evidence>
<dbReference type="PROSITE" id="PS51257">
    <property type="entry name" value="PROKAR_LIPOPROTEIN"/>
    <property type="match status" value="1"/>
</dbReference>
<feature type="signal peptide" evidence="1">
    <location>
        <begin position="1"/>
        <end position="22"/>
    </location>
</feature>
<dbReference type="EMBL" id="JAZHOV010000004">
    <property type="protein sequence ID" value="MEF2255174.1"/>
    <property type="molecule type" value="Genomic_DNA"/>
</dbReference>
<evidence type="ECO:0000313" key="2">
    <source>
        <dbReference type="EMBL" id="MEF2255174.1"/>
    </source>
</evidence>
<dbReference type="Pfam" id="PF12028">
    <property type="entry name" value="DUF3515"/>
    <property type="match status" value="1"/>
</dbReference>
<dbReference type="RefSeq" id="WP_331791516.1">
    <property type="nucleotide sequence ID" value="NZ_BAAAUO010000012.1"/>
</dbReference>
<keyword evidence="3" id="KW-1185">Reference proteome</keyword>